<dbReference type="AlphaFoldDB" id="A0A5J4TNA1"/>
<evidence type="ECO:0000313" key="6">
    <source>
        <dbReference type="Proteomes" id="UP000324800"/>
    </source>
</evidence>
<dbReference type="GO" id="GO:0046540">
    <property type="term" value="C:U4/U6 x U5 tri-snRNP complex"/>
    <property type="evidence" value="ECO:0007669"/>
    <property type="project" value="TreeGrafter"/>
</dbReference>
<evidence type="ECO:0000259" key="3">
    <source>
        <dbReference type="Pfam" id="PF00679"/>
    </source>
</evidence>
<dbReference type="InterPro" id="IPR005517">
    <property type="entry name" value="Transl_elong_EFG/EF2_IV"/>
</dbReference>
<dbReference type="InterPro" id="IPR014721">
    <property type="entry name" value="Ribsml_uS5_D2-typ_fold_subgr"/>
</dbReference>
<name>A0A5J4TNA1_9EUKA</name>
<dbReference type="GO" id="GO:0030623">
    <property type="term" value="F:U5 snRNA binding"/>
    <property type="evidence" value="ECO:0007669"/>
    <property type="project" value="TreeGrafter"/>
</dbReference>
<dbReference type="InterPro" id="IPR035647">
    <property type="entry name" value="EFG_III/V"/>
</dbReference>
<keyword evidence="1" id="KW-0547">Nucleotide-binding</keyword>
<evidence type="ECO:0000256" key="2">
    <source>
        <dbReference type="ARBA" id="ARBA00023134"/>
    </source>
</evidence>
<dbReference type="PANTHER" id="PTHR42908:SF6">
    <property type="entry name" value="116 KDA U5 SMALL NUCLEAR RIBONUCLEOPROTEIN COMPONENT"/>
    <property type="match status" value="1"/>
</dbReference>
<feature type="non-terminal residue" evidence="5">
    <location>
        <position position="346"/>
    </location>
</feature>
<dbReference type="InterPro" id="IPR020568">
    <property type="entry name" value="Ribosomal_Su5_D2-typ_SF"/>
</dbReference>
<dbReference type="Pfam" id="PF03764">
    <property type="entry name" value="EFG_IV"/>
    <property type="match status" value="1"/>
</dbReference>
<gene>
    <name evidence="5" type="ORF">EZS28_044776</name>
</gene>
<dbReference type="InterPro" id="IPR000640">
    <property type="entry name" value="EFG_V-like"/>
</dbReference>
<dbReference type="OrthoDB" id="364892at2759"/>
<dbReference type="Gene3D" id="3.30.70.240">
    <property type="match status" value="1"/>
</dbReference>
<evidence type="ECO:0000259" key="4">
    <source>
        <dbReference type="Pfam" id="PF03764"/>
    </source>
</evidence>
<dbReference type="SUPFAM" id="SSF54211">
    <property type="entry name" value="Ribosomal protein S5 domain 2-like"/>
    <property type="match status" value="1"/>
</dbReference>
<evidence type="ECO:0000256" key="1">
    <source>
        <dbReference type="ARBA" id="ARBA00022741"/>
    </source>
</evidence>
<dbReference type="Pfam" id="PF00679">
    <property type="entry name" value="EFG_C"/>
    <property type="match status" value="1"/>
</dbReference>
<dbReference type="GO" id="GO:0000398">
    <property type="term" value="P:mRNA splicing, via spliceosome"/>
    <property type="evidence" value="ECO:0007669"/>
    <property type="project" value="TreeGrafter"/>
</dbReference>
<dbReference type="GO" id="GO:0005829">
    <property type="term" value="C:cytosol"/>
    <property type="evidence" value="ECO:0007669"/>
    <property type="project" value="TreeGrafter"/>
</dbReference>
<dbReference type="EMBL" id="SNRW01027988">
    <property type="protein sequence ID" value="KAA6359697.1"/>
    <property type="molecule type" value="Genomic_DNA"/>
</dbReference>
<evidence type="ECO:0000313" key="5">
    <source>
        <dbReference type="EMBL" id="KAA6359697.1"/>
    </source>
</evidence>
<protein>
    <submittedName>
        <fullName evidence="5">Putative 116 kDa U5 small nuclear ribonucleoprotein component</fullName>
    </submittedName>
</protein>
<keyword evidence="2" id="KW-0342">GTP-binding</keyword>
<feature type="domain" description="Elongation factor EFG" evidence="3">
    <location>
        <begin position="282"/>
        <end position="346"/>
    </location>
</feature>
<dbReference type="Proteomes" id="UP000324800">
    <property type="component" value="Unassembled WGS sequence"/>
</dbReference>
<dbReference type="Gene3D" id="3.30.230.10">
    <property type="match status" value="1"/>
</dbReference>
<keyword evidence="5" id="KW-0687">Ribonucleoprotein</keyword>
<reference evidence="5 6" key="1">
    <citation type="submission" date="2019-03" db="EMBL/GenBank/DDBJ databases">
        <title>Single cell metagenomics reveals metabolic interactions within the superorganism composed of flagellate Streblomastix strix and complex community of Bacteroidetes bacteria on its surface.</title>
        <authorList>
            <person name="Treitli S.C."/>
            <person name="Kolisko M."/>
            <person name="Husnik F."/>
            <person name="Keeling P."/>
            <person name="Hampl V."/>
        </authorList>
    </citation>
    <scope>NUCLEOTIDE SEQUENCE [LARGE SCALE GENOMIC DNA]</scope>
    <source>
        <strain evidence="5">ST1C</strain>
    </source>
</reference>
<dbReference type="GO" id="GO:0005525">
    <property type="term" value="F:GTP binding"/>
    <property type="evidence" value="ECO:0007669"/>
    <property type="project" value="UniProtKB-KW"/>
</dbReference>
<accession>A0A5J4TNA1</accession>
<organism evidence="5 6">
    <name type="scientific">Streblomastix strix</name>
    <dbReference type="NCBI Taxonomy" id="222440"/>
    <lineage>
        <taxon>Eukaryota</taxon>
        <taxon>Metamonada</taxon>
        <taxon>Preaxostyla</taxon>
        <taxon>Oxymonadida</taxon>
        <taxon>Streblomastigidae</taxon>
        <taxon>Streblomastix</taxon>
    </lineage>
</organism>
<proteinExistence type="predicted"/>
<dbReference type="SUPFAM" id="SSF54980">
    <property type="entry name" value="EF-G C-terminal domain-like"/>
    <property type="match status" value="1"/>
</dbReference>
<dbReference type="GO" id="GO:0071007">
    <property type="term" value="C:U2-type catalytic step 2 spliceosome"/>
    <property type="evidence" value="ECO:0007669"/>
    <property type="project" value="TreeGrafter"/>
</dbReference>
<comment type="caution">
    <text evidence="5">The sequence shown here is derived from an EMBL/GenBank/DDBJ whole genome shotgun (WGS) entry which is preliminary data.</text>
</comment>
<sequence length="346" mass="38274">FAKAEVKVSDPYVPLNESVAEKSILPCSAETANKIGSFAVIAESLEKGISSDIEAGRVRMMTNEEKDQEMEKDKEKKKDMEILGQKLQPTQALFNAHFLTTLSVEYLQKAYSYDTLAAKTVWAFGPEEEKGSNILINDTLPYLLTTAASSQSVYTSSSLYSAQSSSTSYDFNVRQSPTEILMQQIEQINKIQTAVSQGFRWACREGPLCSEPLRDVKFRLIKADINQQQQINQQGSRNIGQQRGIGVGGDTNRVNLNMLNTQIVPAVRRACCGSLLLSQPRVLEPILWGTITCPADCVEPAYSVLGKRRGHVLAERPLPGSPLFAVDLYIPSLESFGFETDLRAHT</sequence>
<feature type="domain" description="Translation elongation factor EFG/EF2" evidence="4">
    <location>
        <begin position="188"/>
        <end position="225"/>
    </location>
</feature>
<feature type="non-terminal residue" evidence="5">
    <location>
        <position position="1"/>
    </location>
</feature>
<dbReference type="PANTHER" id="PTHR42908">
    <property type="entry name" value="TRANSLATION ELONGATION FACTOR-RELATED"/>
    <property type="match status" value="1"/>
</dbReference>
<dbReference type="GO" id="GO:0003924">
    <property type="term" value="F:GTPase activity"/>
    <property type="evidence" value="ECO:0007669"/>
    <property type="project" value="TreeGrafter"/>
</dbReference>